<reference evidence="1 2" key="1">
    <citation type="journal article" date="2016" name="Nat. Commun.">
        <title>Extremotolerant tardigrade genome and improved radiotolerance of human cultured cells by tardigrade-unique protein.</title>
        <authorList>
            <person name="Hashimoto T."/>
            <person name="Horikawa D.D."/>
            <person name="Saito Y."/>
            <person name="Kuwahara H."/>
            <person name="Kozuka-Hata H."/>
            <person name="Shin-I T."/>
            <person name="Minakuchi Y."/>
            <person name="Ohishi K."/>
            <person name="Motoyama A."/>
            <person name="Aizu T."/>
            <person name="Enomoto A."/>
            <person name="Kondo K."/>
            <person name="Tanaka S."/>
            <person name="Hara Y."/>
            <person name="Koshikawa S."/>
            <person name="Sagara H."/>
            <person name="Miura T."/>
            <person name="Yokobori S."/>
            <person name="Miyagawa K."/>
            <person name="Suzuki Y."/>
            <person name="Kubo T."/>
            <person name="Oyama M."/>
            <person name="Kohara Y."/>
            <person name="Fujiyama A."/>
            <person name="Arakawa K."/>
            <person name="Katayama T."/>
            <person name="Toyoda A."/>
            <person name="Kunieda T."/>
        </authorList>
    </citation>
    <scope>NUCLEOTIDE SEQUENCE [LARGE SCALE GENOMIC DNA]</scope>
    <source>
        <strain evidence="1 2">YOKOZUNA-1</strain>
    </source>
</reference>
<protein>
    <submittedName>
        <fullName evidence="1">Uncharacterized protein</fullName>
    </submittedName>
</protein>
<dbReference type="AlphaFoldDB" id="A0A1D1VZG5"/>
<keyword evidence="2" id="KW-1185">Reference proteome</keyword>
<dbReference type="EMBL" id="BDGG01000013">
    <property type="protein sequence ID" value="GAV06356.1"/>
    <property type="molecule type" value="Genomic_DNA"/>
</dbReference>
<proteinExistence type="predicted"/>
<organism evidence="1 2">
    <name type="scientific">Ramazzottius varieornatus</name>
    <name type="common">Water bear</name>
    <name type="synonym">Tardigrade</name>
    <dbReference type="NCBI Taxonomy" id="947166"/>
    <lineage>
        <taxon>Eukaryota</taxon>
        <taxon>Metazoa</taxon>
        <taxon>Ecdysozoa</taxon>
        <taxon>Tardigrada</taxon>
        <taxon>Eutardigrada</taxon>
        <taxon>Parachela</taxon>
        <taxon>Hypsibioidea</taxon>
        <taxon>Ramazzottiidae</taxon>
        <taxon>Ramazzottius</taxon>
    </lineage>
</organism>
<gene>
    <name evidence="1" type="primary">RvY_16365-1</name>
    <name evidence="1" type="synonym">RvY_16365.1</name>
    <name evidence="1" type="ORF">RvY_16365</name>
</gene>
<comment type="caution">
    <text evidence="1">The sequence shown here is derived from an EMBL/GenBank/DDBJ whole genome shotgun (WGS) entry which is preliminary data.</text>
</comment>
<name>A0A1D1VZG5_RAMVA</name>
<accession>A0A1D1VZG5</accession>
<dbReference type="Proteomes" id="UP000186922">
    <property type="component" value="Unassembled WGS sequence"/>
</dbReference>
<evidence type="ECO:0000313" key="1">
    <source>
        <dbReference type="EMBL" id="GAV06356.1"/>
    </source>
</evidence>
<sequence>MTNGDYRALRAFQSLIILNNPNPDWANIQPLLTDVWNVTKGKYSHPLTADQQVVNRSTFGDARRVNGSWFSRLFFNRTFALDSRDVYINSRGTMTKGIEVVRMERATDCHEHRFVSRNA</sequence>
<evidence type="ECO:0000313" key="2">
    <source>
        <dbReference type="Proteomes" id="UP000186922"/>
    </source>
</evidence>